<sequence length="98" mass="10762">MNLKDLVGRPQLKKITITAADIVNKYGDELEFYIYDRQPLDQFIKMATASQGDQVALFKMVNELVLDETGAPVVVEGQALPNDVTLAVIAAVIEQLGK</sequence>
<gene>
    <name evidence="1" type="ORF">UFOVP700_24</name>
</gene>
<reference evidence="1" key="1">
    <citation type="submission" date="2020-04" db="EMBL/GenBank/DDBJ databases">
        <authorList>
            <person name="Chiriac C."/>
            <person name="Salcher M."/>
            <person name="Ghai R."/>
            <person name="Kavagutti S V."/>
        </authorList>
    </citation>
    <scope>NUCLEOTIDE SEQUENCE</scope>
</reference>
<accession>A0A6J5NNC6</accession>
<organism evidence="1">
    <name type="scientific">uncultured Caudovirales phage</name>
    <dbReference type="NCBI Taxonomy" id="2100421"/>
    <lineage>
        <taxon>Viruses</taxon>
        <taxon>Duplodnaviria</taxon>
        <taxon>Heunggongvirae</taxon>
        <taxon>Uroviricota</taxon>
        <taxon>Caudoviricetes</taxon>
        <taxon>Peduoviridae</taxon>
        <taxon>Maltschvirus</taxon>
        <taxon>Maltschvirus maltsch</taxon>
    </lineage>
</organism>
<evidence type="ECO:0000313" key="1">
    <source>
        <dbReference type="EMBL" id="CAB4158665.1"/>
    </source>
</evidence>
<dbReference type="EMBL" id="LR796671">
    <property type="protein sequence ID" value="CAB4158665.1"/>
    <property type="molecule type" value="Genomic_DNA"/>
</dbReference>
<proteinExistence type="predicted"/>
<name>A0A6J5NNC6_9CAUD</name>
<protein>
    <submittedName>
        <fullName evidence="1">Uncharacterized protein</fullName>
    </submittedName>
</protein>